<dbReference type="Proteomes" id="UP000614350">
    <property type="component" value="Unassembled WGS sequence"/>
</dbReference>
<name>A0A834MQ42_VESVU</name>
<organism evidence="2 3">
    <name type="scientific">Vespula vulgaris</name>
    <name type="common">Yellow jacket</name>
    <name type="synonym">Wasp</name>
    <dbReference type="NCBI Taxonomy" id="7454"/>
    <lineage>
        <taxon>Eukaryota</taxon>
        <taxon>Metazoa</taxon>
        <taxon>Ecdysozoa</taxon>
        <taxon>Arthropoda</taxon>
        <taxon>Hexapoda</taxon>
        <taxon>Insecta</taxon>
        <taxon>Pterygota</taxon>
        <taxon>Neoptera</taxon>
        <taxon>Endopterygota</taxon>
        <taxon>Hymenoptera</taxon>
        <taxon>Apocrita</taxon>
        <taxon>Aculeata</taxon>
        <taxon>Vespoidea</taxon>
        <taxon>Vespidae</taxon>
        <taxon>Vespinae</taxon>
        <taxon>Vespula</taxon>
    </lineage>
</organism>
<feature type="signal peptide" evidence="1">
    <location>
        <begin position="1"/>
        <end position="20"/>
    </location>
</feature>
<gene>
    <name evidence="2" type="ORF">HZH66_014965</name>
</gene>
<evidence type="ECO:0000256" key="1">
    <source>
        <dbReference type="SAM" id="SignalP"/>
    </source>
</evidence>
<accession>A0A834MQ42</accession>
<reference evidence="2" key="1">
    <citation type="journal article" date="2020" name="G3 (Bethesda)">
        <title>High-Quality Assemblies for Three Invasive Social Wasps from the &lt;i&gt;Vespula&lt;/i&gt; Genus.</title>
        <authorList>
            <person name="Harrop T.W.R."/>
            <person name="Guhlin J."/>
            <person name="McLaughlin G.M."/>
            <person name="Permina E."/>
            <person name="Stockwell P."/>
            <person name="Gilligan J."/>
            <person name="Le Lec M.F."/>
            <person name="Gruber M.A.M."/>
            <person name="Quinn O."/>
            <person name="Lovegrove M."/>
            <person name="Duncan E.J."/>
            <person name="Remnant E.J."/>
            <person name="Van Eeckhoven J."/>
            <person name="Graham B."/>
            <person name="Knapp R.A."/>
            <person name="Langford K.W."/>
            <person name="Kronenberg Z."/>
            <person name="Press M.O."/>
            <person name="Eacker S.M."/>
            <person name="Wilson-Rankin E.E."/>
            <person name="Purcell J."/>
            <person name="Lester P.J."/>
            <person name="Dearden P.K."/>
        </authorList>
    </citation>
    <scope>NUCLEOTIDE SEQUENCE</scope>
    <source>
        <strain evidence="2">Marl-1</strain>
    </source>
</reference>
<dbReference type="AlphaFoldDB" id="A0A834MQ42"/>
<keyword evidence="1" id="KW-0732">Signal</keyword>
<evidence type="ECO:0000313" key="3">
    <source>
        <dbReference type="Proteomes" id="UP000614350"/>
    </source>
</evidence>
<feature type="chain" id="PRO_5033061497" evidence="1">
    <location>
        <begin position="21"/>
        <end position="132"/>
    </location>
</feature>
<evidence type="ECO:0000313" key="2">
    <source>
        <dbReference type="EMBL" id="KAF7379594.1"/>
    </source>
</evidence>
<dbReference type="EMBL" id="JACSEA010000023">
    <property type="protein sequence ID" value="KAF7379594.1"/>
    <property type="molecule type" value="Genomic_DNA"/>
</dbReference>
<sequence length="132" mass="15035">MRFGLVMGLILFGFVLMVNGLKFLNYNTPNDKKLPRDREIRGYRPPQMSTSIGVGYGKRDGSTEISNFNKRERVLLSLLRNLPQGFTPELILREVKTNPVFAGKLTEMIINDENGQTRIGEQLQPEGTIFIF</sequence>
<comment type="caution">
    <text evidence="2">The sequence shown here is derived from an EMBL/GenBank/DDBJ whole genome shotgun (WGS) entry which is preliminary data.</text>
</comment>
<keyword evidence="3" id="KW-1185">Reference proteome</keyword>
<protein>
    <submittedName>
        <fullName evidence="2">Uncharacterized protein</fullName>
    </submittedName>
</protein>
<proteinExistence type="predicted"/>